<keyword evidence="1" id="KW-0472">Membrane</keyword>
<accession>A0A9X1UUC1</accession>
<dbReference type="AlphaFoldDB" id="A0A9X1UUC1"/>
<dbReference type="Proteomes" id="UP001139344">
    <property type="component" value="Unassembled WGS sequence"/>
</dbReference>
<proteinExistence type="predicted"/>
<feature type="transmembrane region" description="Helical" evidence="1">
    <location>
        <begin position="53"/>
        <end position="72"/>
    </location>
</feature>
<feature type="transmembrane region" description="Helical" evidence="1">
    <location>
        <begin position="78"/>
        <end position="97"/>
    </location>
</feature>
<evidence type="ECO:0000256" key="1">
    <source>
        <dbReference type="SAM" id="Phobius"/>
    </source>
</evidence>
<feature type="transmembrane region" description="Helical" evidence="1">
    <location>
        <begin position="172"/>
        <end position="195"/>
    </location>
</feature>
<name>A0A9X1UUC1_9FLAO</name>
<dbReference type="EMBL" id="JAJSON010000005">
    <property type="protein sequence ID" value="MCG9970266.1"/>
    <property type="molecule type" value="Genomic_DNA"/>
</dbReference>
<protein>
    <submittedName>
        <fullName evidence="2">Uncharacterized protein</fullName>
    </submittedName>
</protein>
<comment type="caution">
    <text evidence="2">The sequence shown here is derived from an EMBL/GenBank/DDBJ whole genome shotgun (WGS) entry which is preliminary data.</text>
</comment>
<gene>
    <name evidence="2" type="ORF">LU635_01345</name>
</gene>
<keyword evidence="3" id="KW-1185">Reference proteome</keyword>
<keyword evidence="1" id="KW-0812">Transmembrane</keyword>
<organism evidence="2 3">
    <name type="scientific">Christiangramia crocea</name>
    <dbReference type="NCBI Taxonomy" id="2904124"/>
    <lineage>
        <taxon>Bacteria</taxon>
        <taxon>Pseudomonadati</taxon>
        <taxon>Bacteroidota</taxon>
        <taxon>Flavobacteriia</taxon>
        <taxon>Flavobacteriales</taxon>
        <taxon>Flavobacteriaceae</taxon>
        <taxon>Christiangramia</taxon>
    </lineage>
</organism>
<evidence type="ECO:0000313" key="2">
    <source>
        <dbReference type="EMBL" id="MCG9970266.1"/>
    </source>
</evidence>
<feature type="transmembrane region" description="Helical" evidence="1">
    <location>
        <begin position="146"/>
        <end position="165"/>
    </location>
</feature>
<sequence length="232" mass="27312">MKYSRIFILACLPILAVNLFSVAYDIEWMVNTTEFLVYFPLFVGFYKRLDFANFNIIAFLGLSLVAAIFNFFHEARPIYFIAMFFSMTSYFFLIREAVRYTQRETANKFMLFFFFILVAVNIYFLFQHLRQMEMHLAGVIEVGFYSAYYINLLVLAIVALIYYLNSYSRKSVFFISLVMAVVVSDVLRDMAAFYLRDTSVLIIESILRFTGVILAFQFYATEEKKLRLINLV</sequence>
<dbReference type="RefSeq" id="WP_240095388.1">
    <property type="nucleotide sequence ID" value="NZ_JAJSON010000005.1"/>
</dbReference>
<feature type="transmembrane region" description="Helical" evidence="1">
    <location>
        <begin position="109"/>
        <end position="126"/>
    </location>
</feature>
<reference evidence="2" key="1">
    <citation type="submission" date="2021-12" db="EMBL/GenBank/DDBJ databases">
        <title>Description of Gramella crocea sp. nov., a new bacterium isolated from activated sludge.</title>
        <authorList>
            <person name="Zhang X."/>
        </authorList>
    </citation>
    <scope>NUCLEOTIDE SEQUENCE</scope>
    <source>
        <strain evidence="2">YB25</strain>
    </source>
</reference>
<keyword evidence="1" id="KW-1133">Transmembrane helix</keyword>
<feature type="transmembrane region" description="Helical" evidence="1">
    <location>
        <begin position="201"/>
        <end position="220"/>
    </location>
</feature>
<evidence type="ECO:0000313" key="3">
    <source>
        <dbReference type="Proteomes" id="UP001139344"/>
    </source>
</evidence>
<feature type="transmembrane region" description="Helical" evidence="1">
    <location>
        <begin position="26"/>
        <end position="46"/>
    </location>
</feature>